<evidence type="ECO:0000313" key="2">
    <source>
        <dbReference type="EMBL" id="QCZ92592.1"/>
    </source>
</evidence>
<dbReference type="InterPro" id="IPR039375">
    <property type="entry name" value="NodN-like"/>
</dbReference>
<dbReference type="Proteomes" id="UP000304912">
    <property type="component" value="Chromosome"/>
</dbReference>
<dbReference type="Gene3D" id="3.10.129.10">
    <property type="entry name" value="Hotdog Thioesterase"/>
    <property type="match status" value="1"/>
</dbReference>
<feature type="domain" description="MaoC-like" evidence="1">
    <location>
        <begin position="13"/>
        <end position="125"/>
    </location>
</feature>
<protein>
    <submittedName>
        <fullName evidence="2">MaoC family dehydratase</fullName>
    </submittedName>
</protein>
<dbReference type="PANTHER" id="PTHR42993:SF1">
    <property type="entry name" value="MAOC-LIKE DEHYDRATASE DOMAIN-CONTAINING PROTEIN"/>
    <property type="match status" value="1"/>
</dbReference>
<dbReference type="SUPFAM" id="SSF54637">
    <property type="entry name" value="Thioesterase/thiol ester dehydrase-isomerase"/>
    <property type="match status" value="1"/>
</dbReference>
<evidence type="ECO:0000259" key="1">
    <source>
        <dbReference type="Pfam" id="PF01575"/>
    </source>
</evidence>
<dbReference type="Pfam" id="PF01575">
    <property type="entry name" value="MaoC_dehydratas"/>
    <property type="match status" value="1"/>
</dbReference>
<dbReference type="InterPro" id="IPR002539">
    <property type="entry name" value="MaoC-like_dom"/>
</dbReference>
<evidence type="ECO:0000313" key="3">
    <source>
        <dbReference type="Proteomes" id="UP000304912"/>
    </source>
</evidence>
<name>A0A5B7YAB8_9ALTE</name>
<reference evidence="2 3" key="1">
    <citation type="submission" date="2019-04" db="EMBL/GenBank/DDBJ databases">
        <title>Salinimonas iocasae sp. nov., a halophilic bacterium isolated from the outer tube casing of tubeworms in Okinawa Trough.</title>
        <authorList>
            <person name="Zhang H."/>
            <person name="Wang H."/>
            <person name="Li C."/>
        </authorList>
    </citation>
    <scope>NUCLEOTIDE SEQUENCE [LARGE SCALE GENOMIC DNA]</scope>
    <source>
        <strain evidence="2 3">KX18D6</strain>
    </source>
</reference>
<gene>
    <name evidence="2" type="ORF">FBQ74_03515</name>
</gene>
<proteinExistence type="predicted"/>
<dbReference type="InterPro" id="IPR029069">
    <property type="entry name" value="HotDog_dom_sf"/>
</dbReference>
<organism evidence="2 3">
    <name type="scientific">Salinimonas iocasae</name>
    <dbReference type="NCBI Taxonomy" id="2572577"/>
    <lineage>
        <taxon>Bacteria</taxon>
        <taxon>Pseudomonadati</taxon>
        <taxon>Pseudomonadota</taxon>
        <taxon>Gammaproteobacteria</taxon>
        <taxon>Alteromonadales</taxon>
        <taxon>Alteromonadaceae</taxon>
        <taxon>Alteromonas/Salinimonas group</taxon>
        <taxon>Salinimonas</taxon>
    </lineage>
</organism>
<dbReference type="PANTHER" id="PTHR42993">
    <property type="entry name" value="MAOC-LIKE DEHYDRATASE DOMAIN-CONTAINING PROTEIN"/>
    <property type="match status" value="1"/>
</dbReference>
<accession>A0A5B7YAB8</accession>
<keyword evidence="3" id="KW-1185">Reference proteome</keyword>
<dbReference type="AlphaFoldDB" id="A0A5B7YAB8"/>
<sequence>MQTVTREALLASAGQTLPVTDWFTITQSQIDNFADCTHDHQFIHIDAEKAARTPFGSTIAHGFLSLSMLSYFAQSFGLQAEGAVMGINYGLNKVRFITPVKVDSRIRCHASVAEVSQPNPQQIFVTYDITIELEGSDKPALVAQWIGVQVIDNNNQQES</sequence>
<dbReference type="KEGG" id="salk:FBQ74_03515"/>
<dbReference type="EMBL" id="CP039852">
    <property type="protein sequence ID" value="QCZ92592.1"/>
    <property type="molecule type" value="Genomic_DNA"/>
</dbReference>
<dbReference type="RefSeq" id="WP_139755344.1">
    <property type="nucleotide sequence ID" value="NZ_CP039852.1"/>
</dbReference>
<dbReference type="CDD" id="cd03450">
    <property type="entry name" value="NodN"/>
    <property type="match status" value="1"/>
</dbReference>
<dbReference type="OrthoDB" id="9801735at2"/>